<protein>
    <submittedName>
        <fullName evidence="1">Kinase</fullName>
    </submittedName>
</protein>
<dbReference type="AlphaFoldDB" id="A0A2P6MD07"/>
<dbReference type="Proteomes" id="UP000241736">
    <property type="component" value="Unassembled WGS sequence"/>
</dbReference>
<reference evidence="1 2" key="1">
    <citation type="submission" date="2018-03" db="EMBL/GenBank/DDBJ databases">
        <title>Arenimonas caeni sp. nov., isolated from activated sludge.</title>
        <authorList>
            <person name="Liu H."/>
        </authorList>
    </citation>
    <scope>NUCLEOTIDE SEQUENCE [LARGE SCALE GENOMIC DNA]</scope>
    <source>
        <strain evidence="2">z29</strain>
    </source>
</reference>
<sequence>MDPSLHPVAGHHTPDFIAARLAEALGLAAEVPVYGLTGLQGTGKSTLAADMAAMARRRGLPVVVLSIDDFYLGRRERLALGRRVHPLLATRGPPGSHDIDLALETIDGLRAGRAVPLPRFDKIGDRRLPPSRWPRSPAGLRAVVFEGWFHKVPPQAQDELATPLNALERDEDPDGTWRRYCNEALGRYAPLWARLDHLTWLRGPGFDVVPAWRWQQEVTLQAAHPGRKAMSRDQVERFVLFFERTSRQAMRTLPGIADREIALDGERRVLSPPRS</sequence>
<keyword evidence="1" id="KW-0808">Transferase</keyword>
<keyword evidence="1" id="KW-0418">Kinase</keyword>
<dbReference type="GO" id="GO:0016301">
    <property type="term" value="F:kinase activity"/>
    <property type="evidence" value="ECO:0007669"/>
    <property type="project" value="UniProtKB-KW"/>
</dbReference>
<name>A0A2P6MD07_9GAMM</name>
<evidence type="ECO:0000313" key="1">
    <source>
        <dbReference type="EMBL" id="PRH83851.1"/>
    </source>
</evidence>
<dbReference type="RefSeq" id="WP_106989238.1">
    <property type="nucleotide sequence ID" value="NZ_KZ679084.1"/>
</dbReference>
<gene>
    <name evidence="1" type="ORF">C6N40_01540</name>
</gene>
<dbReference type="Gene3D" id="3.40.50.300">
    <property type="entry name" value="P-loop containing nucleotide triphosphate hydrolases"/>
    <property type="match status" value="1"/>
</dbReference>
<accession>A0A2P6MD07</accession>
<dbReference type="OrthoDB" id="455474at2"/>
<keyword evidence="2" id="KW-1185">Reference proteome</keyword>
<evidence type="ECO:0000313" key="2">
    <source>
        <dbReference type="Proteomes" id="UP000241736"/>
    </source>
</evidence>
<dbReference type="EMBL" id="PVLF01000001">
    <property type="protein sequence ID" value="PRH83851.1"/>
    <property type="molecule type" value="Genomic_DNA"/>
</dbReference>
<dbReference type="InterPro" id="IPR027417">
    <property type="entry name" value="P-loop_NTPase"/>
</dbReference>
<comment type="caution">
    <text evidence="1">The sequence shown here is derived from an EMBL/GenBank/DDBJ whole genome shotgun (WGS) entry which is preliminary data.</text>
</comment>
<dbReference type="SUPFAM" id="SSF52540">
    <property type="entry name" value="P-loop containing nucleoside triphosphate hydrolases"/>
    <property type="match status" value="1"/>
</dbReference>
<organism evidence="1 2">
    <name type="scientific">Arenimonas caeni</name>
    <dbReference type="NCBI Taxonomy" id="2058085"/>
    <lineage>
        <taxon>Bacteria</taxon>
        <taxon>Pseudomonadati</taxon>
        <taxon>Pseudomonadota</taxon>
        <taxon>Gammaproteobacteria</taxon>
        <taxon>Lysobacterales</taxon>
        <taxon>Lysobacteraceae</taxon>
        <taxon>Arenimonas</taxon>
    </lineage>
</organism>
<proteinExistence type="predicted"/>